<dbReference type="InterPro" id="IPR058486">
    <property type="entry name" value="DUF8173"/>
</dbReference>
<keyword evidence="5" id="KW-1185">Reference proteome</keyword>
<keyword evidence="2" id="KW-0472">Membrane</keyword>
<keyword evidence="2" id="KW-1133">Transmembrane helix</keyword>
<reference evidence="4 5" key="1">
    <citation type="submission" date="2019-11" db="EMBL/GenBank/DDBJ databases">
        <title>Whole genome sequence of Haloferax sp. MBLA0076.</title>
        <authorList>
            <person name="Seo M.-J."/>
            <person name="Cho E.-S."/>
        </authorList>
    </citation>
    <scope>NUCLEOTIDE SEQUENCE [LARGE SCALE GENOMIC DNA]</scope>
    <source>
        <strain evidence="4 5">MBLA0076</strain>
    </source>
</reference>
<feature type="transmembrane region" description="Helical" evidence="2">
    <location>
        <begin position="274"/>
        <end position="298"/>
    </location>
</feature>
<evidence type="ECO:0000313" key="4">
    <source>
        <dbReference type="EMBL" id="MRX23565.1"/>
    </source>
</evidence>
<dbReference type="Pfam" id="PF26514">
    <property type="entry name" value="DUF8173"/>
    <property type="match status" value="1"/>
</dbReference>
<accession>A0A6A8GKD0</accession>
<feature type="domain" description="DUF8173" evidence="3">
    <location>
        <begin position="236"/>
        <end position="388"/>
    </location>
</feature>
<comment type="caution">
    <text evidence="4">The sequence shown here is derived from an EMBL/GenBank/DDBJ whole genome shotgun (WGS) entry which is preliminary data.</text>
</comment>
<keyword evidence="2" id="KW-0812">Transmembrane</keyword>
<sequence>MQRNGSSHWALASILVAIVLLSTIPGVAVAKTEVGPTVVVERGETLSDDLTTAGGTVIILGTVDGDVTALAGDVVVSGEVTGDVTALAGRVDVTGQVGGKVTAFSGVTTAAGTVGDGIDAIGGALTVSGDVAGTVDTISILVTVEDDARVDGQLRTTAVRTQVNGTVLGGEGRTSNQSLVGLSDSPGVTEPTPGPTSEPVAVSRWQSSVQLPFLLVSAFVPIPAQILPFGISFLDAYGFFVTLLLGILLVGLLPRFSDRVASNVVRDPVRTAGFGLATAILTPIALVLLGVSLFGLPLALAGGAIFLVLWWVGAVYGRFAVGVWLLEAVPRVLAYADVDREPIENRWVSLLVGVFVVGILVSIPVIGPVVDTAIAVLGVGAIARLVYDAYARTERTERLETDASEPLGED</sequence>
<dbReference type="EMBL" id="WKJO01000002">
    <property type="protein sequence ID" value="MRX23565.1"/>
    <property type="molecule type" value="Genomic_DNA"/>
</dbReference>
<feature type="transmembrane region" description="Helical" evidence="2">
    <location>
        <begin position="347"/>
        <end position="366"/>
    </location>
</feature>
<dbReference type="AlphaFoldDB" id="A0A6A8GKD0"/>
<proteinExistence type="predicted"/>
<feature type="region of interest" description="Disordered" evidence="1">
    <location>
        <begin position="169"/>
        <end position="197"/>
    </location>
</feature>
<organism evidence="4 5">
    <name type="scientific">Haloferax litoreum</name>
    <dbReference type="NCBI Taxonomy" id="2666140"/>
    <lineage>
        <taxon>Archaea</taxon>
        <taxon>Methanobacteriati</taxon>
        <taxon>Methanobacteriota</taxon>
        <taxon>Stenosarchaea group</taxon>
        <taxon>Halobacteria</taxon>
        <taxon>Halobacteriales</taxon>
        <taxon>Haloferacaceae</taxon>
        <taxon>Haloferax</taxon>
    </lineage>
</organism>
<feature type="transmembrane region" description="Helical" evidence="2">
    <location>
        <begin position="372"/>
        <end position="390"/>
    </location>
</feature>
<dbReference type="Proteomes" id="UP000439022">
    <property type="component" value="Unassembled WGS sequence"/>
</dbReference>
<protein>
    <recommendedName>
        <fullName evidence="3">DUF8173 domain-containing protein</fullName>
    </recommendedName>
</protein>
<feature type="transmembrane region" description="Helical" evidence="2">
    <location>
        <begin position="304"/>
        <end position="326"/>
    </location>
</feature>
<gene>
    <name evidence="4" type="ORF">GJR96_16600</name>
</gene>
<name>A0A6A8GKD0_9EURY</name>
<feature type="transmembrane region" description="Helical" evidence="2">
    <location>
        <begin position="226"/>
        <end position="253"/>
    </location>
</feature>
<evidence type="ECO:0000256" key="2">
    <source>
        <dbReference type="SAM" id="Phobius"/>
    </source>
</evidence>
<evidence type="ECO:0000256" key="1">
    <source>
        <dbReference type="SAM" id="MobiDB-lite"/>
    </source>
</evidence>
<evidence type="ECO:0000313" key="5">
    <source>
        <dbReference type="Proteomes" id="UP000439022"/>
    </source>
</evidence>
<evidence type="ECO:0000259" key="3">
    <source>
        <dbReference type="Pfam" id="PF26514"/>
    </source>
</evidence>
<dbReference type="RefSeq" id="WP_151164574.1">
    <property type="nucleotide sequence ID" value="NZ_WKJO01000002.1"/>
</dbReference>